<dbReference type="AlphaFoldDB" id="A0A1H9GIW6"/>
<accession>A0A1H9GIW6</accession>
<dbReference type="EMBL" id="FOFX01000065">
    <property type="protein sequence ID" value="SEQ50052.1"/>
    <property type="molecule type" value="Genomic_DNA"/>
</dbReference>
<evidence type="ECO:0000259" key="1">
    <source>
        <dbReference type="Pfam" id="PF03135"/>
    </source>
</evidence>
<name>A0A1H9GIW6_9PROT</name>
<dbReference type="InterPro" id="IPR018145">
    <property type="entry name" value="CagE_TrbE_VirB_cntrl_dom"/>
</dbReference>
<dbReference type="GO" id="GO:0005524">
    <property type="term" value="F:ATP binding"/>
    <property type="evidence" value="ECO:0007669"/>
    <property type="project" value="InterPro"/>
</dbReference>
<feature type="non-terminal residue" evidence="2">
    <location>
        <position position="394"/>
    </location>
</feature>
<proteinExistence type="predicted"/>
<evidence type="ECO:0000313" key="3">
    <source>
        <dbReference type="Proteomes" id="UP000181998"/>
    </source>
</evidence>
<gene>
    <name evidence="2" type="ORF">SAMN05421510_106519</name>
</gene>
<feature type="domain" description="CagE TrbE VirB component of type IV transporter system central" evidence="1">
    <location>
        <begin position="224"/>
        <end position="392"/>
    </location>
</feature>
<reference evidence="2 3" key="1">
    <citation type="submission" date="2016-10" db="EMBL/GenBank/DDBJ databases">
        <authorList>
            <person name="de Groot N.N."/>
        </authorList>
    </citation>
    <scope>NUCLEOTIDE SEQUENCE [LARGE SCALE GENOMIC DNA]</scope>
    <source>
        <strain evidence="2 3">Nm9</strain>
    </source>
</reference>
<dbReference type="Proteomes" id="UP000181998">
    <property type="component" value="Unassembled WGS sequence"/>
</dbReference>
<evidence type="ECO:0000313" key="2">
    <source>
        <dbReference type="EMBL" id="SEQ50052.1"/>
    </source>
</evidence>
<protein>
    <submittedName>
        <fullName evidence="2">Type IV secretion system protein VirB4</fullName>
    </submittedName>
</protein>
<sequence length="394" mass="44488">MIAAMIILIAMCGALLLLMLFLRIRDAGKELRLDQHRSKEMGFADLLVYAAVVEDGVIVGKNGALMAAWVFCGDDTASSTDIERERVSFRINQALSRLGNGWMIHVDAIRKPALAYSDKSHSNYPDPVTAAIDQERRNLFERIGTMYESCFVVSLTYLPPLLAQRKFVELMFDDDTQPPDQKARTQGLLEYFQRECANFESRLSSVFHLSRLKSQKQVNEDGSLVTHDDFLQWLQLCITGLDHPMVLPANPMYLDTLLGGQEMWGGVVPKIGRNFVQVVSIEGFPLESSPGMLNLLAELPGVYRWSSRFIFMDTHEAVNHLEKYRRRWKQKIRGFLDQVFNLQSSNIDEDALNMVDDAQSAIAETNSGMVGQGYYTSVVVLMMEDRAALEEAGR</sequence>
<organism evidence="2 3">
    <name type="scientific">Nitrosomonas ureae</name>
    <dbReference type="NCBI Taxonomy" id="44577"/>
    <lineage>
        <taxon>Bacteria</taxon>
        <taxon>Pseudomonadati</taxon>
        <taxon>Pseudomonadota</taxon>
        <taxon>Betaproteobacteria</taxon>
        <taxon>Nitrosomonadales</taxon>
        <taxon>Nitrosomonadaceae</taxon>
        <taxon>Nitrosomonas</taxon>
    </lineage>
</organism>
<dbReference type="Pfam" id="PF03135">
    <property type="entry name" value="CagE_TrbE_VirB"/>
    <property type="match status" value="1"/>
</dbReference>